<sequence>MSFCPDAGGIAQSITRHAGKANGVDALPGFRRLRGCLLIVHRLYRWLDVTAYSVILGLEPLLSGLNSCPFQHELLLACYFIGRWFEEGVGSSSVHEVGTHQTGEGEWTLDGVLVGLRHAQEQEGDEGDGNLDAHGIFGCAKEMLDLQAA</sequence>
<protein>
    <submittedName>
        <fullName evidence="1">Uncharacterized protein</fullName>
    </submittedName>
</protein>
<evidence type="ECO:0000313" key="1">
    <source>
        <dbReference type="EMBL" id="XKQ41225.1"/>
    </source>
</evidence>
<reference evidence="1" key="1">
    <citation type="submission" date="2024-10" db="EMBL/GenBank/DDBJ databases">
        <title>Strain of Rhizobium-related bacteria isolated fromm roots of Vavilovia formosa.</title>
        <authorList>
            <person name="Kimeklis A."/>
            <person name="Afonin A."/>
        </authorList>
    </citation>
    <scope>NUCLEOTIDE SEQUENCE</scope>
    <source>
        <strain evidence="1">Vaf12</strain>
    </source>
</reference>
<proteinExistence type="predicted"/>
<name>A0ACD5F7J8_RHILE</name>
<organism evidence="1 2">
    <name type="scientific">Rhizobium leguminosarum</name>
    <dbReference type="NCBI Taxonomy" id="384"/>
    <lineage>
        <taxon>Bacteria</taxon>
        <taxon>Pseudomonadati</taxon>
        <taxon>Pseudomonadota</taxon>
        <taxon>Alphaproteobacteria</taxon>
        <taxon>Hyphomicrobiales</taxon>
        <taxon>Rhizobiaceae</taxon>
        <taxon>Rhizobium/Agrobacterium group</taxon>
        <taxon>Rhizobium</taxon>
    </lineage>
</organism>
<dbReference type="Proteomes" id="UP000076193">
    <property type="component" value="Chromosome"/>
</dbReference>
<evidence type="ECO:0000313" key="2">
    <source>
        <dbReference type="Proteomes" id="UP000076193"/>
    </source>
</evidence>
<accession>A0ACD5F7J8</accession>
<gene>
    <name evidence="1" type="ORF">A4A59_004855</name>
</gene>
<dbReference type="EMBL" id="CP171844">
    <property type="protein sequence ID" value="XKQ41225.1"/>
    <property type="molecule type" value="Genomic_DNA"/>
</dbReference>